<protein>
    <submittedName>
        <fullName evidence="1">Uncharacterized protein</fullName>
    </submittedName>
</protein>
<proteinExistence type="predicted"/>
<dbReference type="AlphaFoldDB" id="A0A427XIQ8"/>
<accession>A0A427XIQ8</accession>
<organism evidence="1 2">
    <name type="scientific">Apiotrichum porosum</name>
    <dbReference type="NCBI Taxonomy" id="105984"/>
    <lineage>
        <taxon>Eukaryota</taxon>
        <taxon>Fungi</taxon>
        <taxon>Dikarya</taxon>
        <taxon>Basidiomycota</taxon>
        <taxon>Agaricomycotina</taxon>
        <taxon>Tremellomycetes</taxon>
        <taxon>Trichosporonales</taxon>
        <taxon>Trichosporonaceae</taxon>
        <taxon>Apiotrichum</taxon>
    </lineage>
</organism>
<dbReference type="EMBL" id="RSCE01000011">
    <property type="protein sequence ID" value="RSH78785.1"/>
    <property type="molecule type" value="Genomic_DNA"/>
</dbReference>
<dbReference type="RefSeq" id="XP_028473932.1">
    <property type="nucleotide sequence ID" value="XM_028617469.1"/>
</dbReference>
<gene>
    <name evidence="1" type="ORF">EHS24_001693</name>
</gene>
<dbReference type="GeneID" id="39586236"/>
<dbReference type="Proteomes" id="UP000279236">
    <property type="component" value="Unassembled WGS sequence"/>
</dbReference>
<comment type="caution">
    <text evidence="1">The sequence shown here is derived from an EMBL/GenBank/DDBJ whole genome shotgun (WGS) entry which is preliminary data.</text>
</comment>
<evidence type="ECO:0000313" key="1">
    <source>
        <dbReference type="EMBL" id="RSH78785.1"/>
    </source>
</evidence>
<keyword evidence="2" id="KW-1185">Reference proteome</keyword>
<name>A0A427XIQ8_9TREE</name>
<sequence>MSRPQNLLFFTPTHLVAMATTSKASPPVVIDHLGFPHIMDAIMDALMEQASTRDLLTLRSVSRSFGHQIDSHLFKHVVVEAVGGHPAKPRWTVRTRDSTTLVLHEDLHRRLHAFIQVLDVQSAADMYRAAVADKGGVQVIRVQNILPTFYYIMACHTLVVSGESRQSTFTESDRPTQQKEMGQTRRKIVLHWEYLDYPVYLELLCMRNMLNDVDWVLMLSHWQQPRHSRHESGLRGLEFAVSIARILTTRYGHRDTFTFVDLAHVDPTWLSFTKATSNEAQLGELIAARVPGPPLVPEDRIKFMSGEQ</sequence>
<reference evidence="1 2" key="1">
    <citation type="submission" date="2018-11" db="EMBL/GenBank/DDBJ databases">
        <title>Genome sequence of Apiotrichum porosum DSM 27194.</title>
        <authorList>
            <person name="Aliyu H."/>
            <person name="Gorte O."/>
            <person name="Ochsenreither K."/>
        </authorList>
    </citation>
    <scope>NUCLEOTIDE SEQUENCE [LARGE SCALE GENOMIC DNA]</scope>
    <source>
        <strain evidence="1 2">DSM 27194</strain>
    </source>
</reference>
<evidence type="ECO:0000313" key="2">
    <source>
        <dbReference type="Proteomes" id="UP000279236"/>
    </source>
</evidence>